<gene>
    <name evidence="7" type="ORF">FSZ17_03480</name>
</gene>
<dbReference type="InterPro" id="IPR030191">
    <property type="entry name" value="CodB"/>
</dbReference>
<evidence type="ECO:0000256" key="6">
    <source>
        <dbReference type="SAM" id="Phobius"/>
    </source>
</evidence>
<dbReference type="EMBL" id="CP042593">
    <property type="protein sequence ID" value="QED46402.1"/>
    <property type="molecule type" value="Genomic_DNA"/>
</dbReference>
<feature type="transmembrane region" description="Helical" evidence="6">
    <location>
        <begin position="307"/>
        <end position="328"/>
    </location>
</feature>
<dbReference type="PANTHER" id="PTHR30569:SF0">
    <property type="entry name" value="CYTOSINE PERMEASE"/>
    <property type="match status" value="1"/>
</dbReference>
<dbReference type="RefSeq" id="WP_057776285.1">
    <property type="nucleotide sequence ID" value="NZ_CP042593.1"/>
</dbReference>
<feature type="transmembrane region" description="Helical" evidence="6">
    <location>
        <begin position="229"/>
        <end position="254"/>
    </location>
</feature>
<proteinExistence type="inferred from homology"/>
<feature type="transmembrane region" description="Helical" evidence="6">
    <location>
        <begin position="21"/>
        <end position="44"/>
    </location>
</feature>
<dbReference type="PANTHER" id="PTHR30569">
    <property type="entry name" value="CYTOSINE TRANSPORTER CODB"/>
    <property type="match status" value="1"/>
</dbReference>
<feature type="transmembrane region" description="Helical" evidence="6">
    <location>
        <begin position="334"/>
        <end position="352"/>
    </location>
</feature>
<feature type="transmembrane region" description="Helical" evidence="6">
    <location>
        <begin position="128"/>
        <end position="150"/>
    </location>
</feature>
<keyword evidence="3 6" id="KW-0812">Transmembrane</keyword>
<dbReference type="OrthoDB" id="9787279at2"/>
<keyword evidence="5 6" id="KW-0472">Membrane</keyword>
<feature type="transmembrane region" description="Helical" evidence="6">
    <location>
        <begin position="95"/>
        <end position="116"/>
    </location>
</feature>
<feature type="transmembrane region" description="Helical" evidence="6">
    <location>
        <begin position="162"/>
        <end position="184"/>
    </location>
</feature>
<reference evidence="8" key="1">
    <citation type="submission" date="2019-08" db="EMBL/GenBank/DDBJ databases">
        <authorList>
            <person name="Zheng X."/>
        </authorList>
    </citation>
    <scope>NUCLEOTIDE SEQUENCE [LARGE SCALE GENOMIC DNA]</scope>
    <source>
        <strain evidence="8">FJAT-25496</strain>
    </source>
</reference>
<dbReference type="KEGG" id="bda:FSZ17_03480"/>
<evidence type="ECO:0000256" key="5">
    <source>
        <dbReference type="ARBA" id="ARBA00023136"/>
    </source>
</evidence>
<comment type="subcellular location">
    <subcellularLocation>
        <location evidence="1">Membrane</location>
        <topology evidence="1">Multi-pass membrane protein</topology>
    </subcellularLocation>
</comment>
<name>A0A5B8Z0B5_CYTDA</name>
<sequence length="427" mass="44950">MAKNNGDFVSEPVPSSARRPWWEITFVTSGFCLAVSGMFAGAALTTGMSLRSVIVTILIGNLLLTLYGGFMGAIGANTGLATSVLAKRTFGKNGSIIMSLIFAVTLVGWFSVQAGFFGQTIHAMLPKAGFITSSSVASAWGGALMILTAFIGYKGIRILSNIAIPLLLILSFFGVILAISHAGGWASLTPEITKPITIMEGVVVVVGTFAVGAVIQPDISRFARSSKDSWLAMAIGMLIANGFIVFAGAVTAIAMGTGDLPAAMLQLGLGIPAILILIAAQWTSNDSNLYSSSLSFTNIFNVKRSKVVIILGAIGTLMGAVGIANYFIGFLSTLGVLIPPIAGVMIADYFVLNREKYKFDGGNNYVSFKWKSLIAWILGVAGGVLISWGIPSLNAIIIAFIIQIALNRIGEKTDMELNTTANQEQNI</sequence>
<dbReference type="Proteomes" id="UP000321555">
    <property type="component" value="Chromosome"/>
</dbReference>
<feature type="transmembrane region" description="Helical" evidence="6">
    <location>
        <begin position="373"/>
        <end position="406"/>
    </location>
</feature>
<dbReference type="GO" id="GO:0005886">
    <property type="term" value="C:plasma membrane"/>
    <property type="evidence" value="ECO:0007669"/>
    <property type="project" value="TreeGrafter"/>
</dbReference>
<evidence type="ECO:0000256" key="2">
    <source>
        <dbReference type="ARBA" id="ARBA00008974"/>
    </source>
</evidence>
<feature type="transmembrane region" description="Helical" evidence="6">
    <location>
        <begin position="50"/>
        <end position="74"/>
    </location>
</feature>
<keyword evidence="8" id="KW-1185">Reference proteome</keyword>
<dbReference type="AlphaFoldDB" id="A0A5B8Z0B5"/>
<evidence type="ECO:0000313" key="8">
    <source>
        <dbReference type="Proteomes" id="UP000321555"/>
    </source>
</evidence>
<feature type="transmembrane region" description="Helical" evidence="6">
    <location>
        <begin position="196"/>
        <end position="217"/>
    </location>
</feature>
<dbReference type="GO" id="GO:0015209">
    <property type="term" value="F:cytosine transmembrane transporter activity"/>
    <property type="evidence" value="ECO:0007669"/>
    <property type="project" value="InterPro"/>
</dbReference>
<dbReference type="Gene3D" id="1.10.4160.10">
    <property type="entry name" value="Hydantoin permease"/>
    <property type="match status" value="1"/>
</dbReference>
<evidence type="ECO:0000256" key="3">
    <source>
        <dbReference type="ARBA" id="ARBA00022692"/>
    </source>
</evidence>
<organism evidence="7 8">
    <name type="scientific">Cytobacillus dafuensis</name>
    <name type="common">Bacillus dafuensis</name>
    <dbReference type="NCBI Taxonomy" id="1742359"/>
    <lineage>
        <taxon>Bacteria</taxon>
        <taxon>Bacillati</taxon>
        <taxon>Bacillota</taxon>
        <taxon>Bacilli</taxon>
        <taxon>Bacillales</taxon>
        <taxon>Bacillaceae</taxon>
        <taxon>Cytobacillus</taxon>
    </lineage>
</organism>
<keyword evidence="4 6" id="KW-1133">Transmembrane helix</keyword>
<evidence type="ECO:0000256" key="1">
    <source>
        <dbReference type="ARBA" id="ARBA00004141"/>
    </source>
</evidence>
<dbReference type="Pfam" id="PF02133">
    <property type="entry name" value="Transp_cyt_pur"/>
    <property type="match status" value="1"/>
</dbReference>
<feature type="transmembrane region" description="Helical" evidence="6">
    <location>
        <begin position="260"/>
        <end position="280"/>
    </location>
</feature>
<dbReference type="CDD" id="cd11484">
    <property type="entry name" value="SLC-NCS1sbd_CobB-like"/>
    <property type="match status" value="1"/>
</dbReference>
<comment type="similarity">
    <text evidence="2">Belongs to the purine-cytosine permease (2.A.39) family.</text>
</comment>
<evidence type="ECO:0000256" key="4">
    <source>
        <dbReference type="ARBA" id="ARBA00022989"/>
    </source>
</evidence>
<protein>
    <submittedName>
        <fullName evidence="7">Cytosine permease</fullName>
    </submittedName>
</protein>
<dbReference type="STRING" id="1742359.GCA_001439625_01247"/>
<evidence type="ECO:0000313" key="7">
    <source>
        <dbReference type="EMBL" id="QED46402.1"/>
    </source>
</evidence>
<accession>A0A5B8Z0B5</accession>
<dbReference type="InterPro" id="IPR001248">
    <property type="entry name" value="Pur-cyt_permease"/>
</dbReference>